<dbReference type="CDD" id="cd00303">
    <property type="entry name" value="retropepsin_like"/>
    <property type="match status" value="1"/>
</dbReference>
<evidence type="ECO:0000259" key="1">
    <source>
        <dbReference type="SMART" id="SM00343"/>
    </source>
</evidence>
<keyword evidence="3" id="KW-1185">Reference proteome</keyword>
<evidence type="ECO:0000313" key="3">
    <source>
        <dbReference type="Proteomes" id="UP000194236"/>
    </source>
</evidence>
<dbReference type="GO" id="GO:0008270">
    <property type="term" value="F:zinc ion binding"/>
    <property type="evidence" value="ECO:0007669"/>
    <property type="project" value="InterPro"/>
</dbReference>
<dbReference type="GO" id="GO:0003676">
    <property type="term" value="F:nucleic acid binding"/>
    <property type="evidence" value="ECO:0007669"/>
    <property type="project" value="InterPro"/>
</dbReference>
<dbReference type="InterPro" id="IPR036397">
    <property type="entry name" value="RNaseH_sf"/>
</dbReference>
<evidence type="ECO:0000313" key="2">
    <source>
        <dbReference type="EMBL" id="OTF76950.1"/>
    </source>
</evidence>
<sequence>MDLASVRRQITLIHQKVWSRTVSAEDGEKVRSLVQRMVILEEELTGRSDQEIRTSGEYHQKVGEIFEFLDRIREKNTIKMEKLKLRFSGLAKDWPKFKILLNDSLSKGMWSIEEKFLLLENALPNHLKRNLPMTVSQSSFDWIINHFSERFGSADVQINQWYRIMANLKFAPSSSISDVVSRLDYLLFRANELGLTVNQIKFPFMEAMKSLIQTHRRLENAILPRVNDNPGDVIKVLKRLATGESVLGIKNQFVANYGHVWDSRRRVNDRRLPFCLFCGKEGHWSFKCNSGTAESRRAIAARKGLCFKCLRYGHNSNRCTQNVYCAKCRGGHSTALCIKKSTVNNMETSEENLSEQNEQRQASINMISEDKWQPCQKSIKLGNNSSFVSLGRAKISLTVNGVSKWANMIVVKQLSHDVLIGLDVIKLFGFEQRKNLSIYLDGKQVSKNRHIDGQNVQCSVMSGDNIGVKKDNVLADTLSRIQLNLLSETIDEPINDVIQKEPRNFQRIDGRWFRIEGQKKRLYIRDQVEQAEILKTIHENGHFGLFKNQEELRKRFWWPGWKSDLQQFLKKCIRCAKYKDDVEHTRLPMINSDAKLNNWQRLGLDICGPFEKSIDGNRYIVLAQDYASKFLVGKAMMEVSEIVGPNCIVLDGRNNKRTIHRNHIKKCQENVNIPLDVIRSRGRPALRA</sequence>
<dbReference type="Gene3D" id="4.10.60.10">
    <property type="entry name" value="Zinc finger, CCHC-type"/>
    <property type="match status" value="1"/>
</dbReference>
<dbReference type="AlphaFoldDB" id="A0A1Y3B7U3"/>
<dbReference type="Pfam" id="PF17921">
    <property type="entry name" value="Integrase_H2C2"/>
    <property type="match status" value="1"/>
</dbReference>
<feature type="domain" description="CCHC-type" evidence="1">
    <location>
        <begin position="305"/>
        <end position="321"/>
    </location>
</feature>
<reference evidence="2 3" key="1">
    <citation type="submission" date="2017-03" db="EMBL/GenBank/DDBJ databases">
        <title>Genome Survey of Euroglyphus maynei.</title>
        <authorList>
            <person name="Arlian L.G."/>
            <person name="Morgan M.S."/>
            <person name="Rider S.D."/>
        </authorList>
    </citation>
    <scope>NUCLEOTIDE SEQUENCE [LARGE SCALE GENOMIC DNA]</scope>
    <source>
        <strain evidence="2">Arlian Lab</strain>
        <tissue evidence="2">Whole body</tissue>
    </source>
</reference>
<dbReference type="OrthoDB" id="6514143at2759"/>
<comment type="caution">
    <text evidence="2">The sequence shown here is derived from an EMBL/GenBank/DDBJ whole genome shotgun (WGS) entry which is preliminary data.</text>
</comment>
<dbReference type="InterPro" id="IPR041588">
    <property type="entry name" value="Integrase_H2C2"/>
</dbReference>
<protein>
    <recommendedName>
        <fullName evidence="1">CCHC-type domain-containing protein</fullName>
    </recommendedName>
</protein>
<dbReference type="Proteomes" id="UP000194236">
    <property type="component" value="Unassembled WGS sequence"/>
</dbReference>
<organism evidence="2 3">
    <name type="scientific">Euroglyphus maynei</name>
    <name type="common">Mayne's house dust mite</name>
    <dbReference type="NCBI Taxonomy" id="6958"/>
    <lineage>
        <taxon>Eukaryota</taxon>
        <taxon>Metazoa</taxon>
        <taxon>Ecdysozoa</taxon>
        <taxon>Arthropoda</taxon>
        <taxon>Chelicerata</taxon>
        <taxon>Arachnida</taxon>
        <taxon>Acari</taxon>
        <taxon>Acariformes</taxon>
        <taxon>Sarcoptiformes</taxon>
        <taxon>Astigmata</taxon>
        <taxon>Psoroptidia</taxon>
        <taxon>Analgoidea</taxon>
        <taxon>Pyroglyphidae</taxon>
        <taxon>Pyroglyphinae</taxon>
        <taxon>Euroglyphus</taxon>
    </lineage>
</organism>
<dbReference type="InterPro" id="IPR001878">
    <property type="entry name" value="Znf_CCHC"/>
</dbReference>
<dbReference type="EMBL" id="MUJZ01035067">
    <property type="protein sequence ID" value="OTF76950.1"/>
    <property type="molecule type" value="Genomic_DNA"/>
</dbReference>
<dbReference type="InterPro" id="IPR052160">
    <property type="entry name" value="Gypsy_RT_Integrase-like"/>
</dbReference>
<name>A0A1Y3B7U3_EURMA</name>
<feature type="domain" description="CCHC-type" evidence="1">
    <location>
        <begin position="274"/>
        <end position="290"/>
    </location>
</feature>
<dbReference type="PANTHER" id="PTHR47266">
    <property type="entry name" value="ENDONUCLEASE-RELATED"/>
    <property type="match status" value="1"/>
</dbReference>
<dbReference type="Gene3D" id="1.10.340.70">
    <property type="match status" value="1"/>
</dbReference>
<proteinExistence type="predicted"/>
<accession>A0A1Y3B7U3</accession>
<dbReference type="Gene3D" id="3.30.420.10">
    <property type="entry name" value="Ribonuclease H-like superfamily/Ribonuclease H"/>
    <property type="match status" value="1"/>
</dbReference>
<dbReference type="SMART" id="SM00343">
    <property type="entry name" value="ZnF_C2HC"/>
    <property type="match status" value="2"/>
</dbReference>
<gene>
    <name evidence="2" type="ORF">BLA29_000952</name>
</gene>